<evidence type="ECO:0000256" key="1">
    <source>
        <dbReference type="ARBA" id="ARBA00004120"/>
    </source>
</evidence>
<evidence type="ECO:0000313" key="7">
    <source>
        <dbReference type="EMBL" id="KAL2915326.1"/>
    </source>
</evidence>
<proteinExistence type="predicted"/>
<evidence type="ECO:0000256" key="2">
    <source>
        <dbReference type="ARBA" id="ARBA00022490"/>
    </source>
</evidence>
<dbReference type="Pfam" id="PF07162">
    <property type="entry name" value="B9-C2"/>
    <property type="match status" value="1"/>
</dbReference>
<dbReference type="PANTHER" id="PTHR12968">
    <property type="entry name" value="B9 DOMAIN-CONTAINING"/>
    <property type="match status" value="1"/>
</dbReference>
<comment type="caution">
    <text evidence="7">The sequence shown here is derived from an EMBL/GenBank/DDBJ whole genome shotgun (WGS) entry which is preliminary data.</text>
</comment>
<keyword evidence="8" id="KW-1185">Reference proteome</keyword>
<keyword evidence="5" id="KW-0966">Cell projection</keyword>
<protein>
    <recommendedName>
        <fullName evidence="6">B9 domain-containing protein 2</fullName>
    </recommendedName>
</protein>
<keyword evidence="3" id="KW-0970">Cilium biogenesis/degradation</keyword>
<evidence type="ECO:0000256" key="6">
    <source>
        <dbReference type="ARBA" id="ARBA00039272"/>
    </source>
</evidence>
<evidence type="ECO:0000256" key="3">
    <source>
        <dbReference type="ARBA" id="ARBA00022794"/>
    </source>
</evidence>
<evidence type="ECO:0000256" key="5">
    <source>
        <dbReference type="ARBA" id="ARBA00023273"/>
    </source>
</evidence>
<keyword evidence="2" id="KW-0963">Cytoplasm</keyword>
<dbReference type="Proteomes" id="UP001527925">
    <property type="component" value="Unassembled WGS sequence"/>
</dbReference>
<dbReference type="PANTHER" id="PTHR12968:SF2">
    <property type="entry name" value="B9 DOMAIN-CONTAINING PROTEIN 2"/>
    <property type="match status" value="1"/>
</dbReference>
<dbReference type="PROSITE" id="PS51381">
    <property type="entry name" value="C2_B9"/>
    <property type="match status" value="1"/>
</dbReference>
<comment type="subcellular location">
    <subcellularLocation>
        <location evidence="1">Cytoplasm</location>
        <location evidence="1">Cytoskeleton</location>
        <location evidence="1">Cilium basal body</location>
    </subcellularLocation>
</comment>
<dbReference type="EMBL" id="JADGIZ020000025">
    <property type="protein sequence ID" value="KAL2915326.1"/>
    <property type="molecule type" value="Genomic_DNA"/>
</dbReference>
<gene>
    <name evidence="7" type="ORF">HK105_205191</name>
</gene>
<organism evidence="7 8">
    <name type="scientific">Polyrhizophydium stewartii</name>
    <dbReference type="NCBI Taxonomy" id="2732419"/>
    <lineage>
        <taxon>Eukaryota</taxon>
        <taxon>Fungi</taxon>
        <taxon>Fungi incertae sedis</taxon>
        <taxon>Chytridiomycota</taxon>
        <taxon>Chytridiomycota incertae sedis</taxon>
        <taxon>Chytridiomycetes</taxon>
        <taxon>Rhizophydiales</taxon>
        <taxon>Rhizophydiales incertae sedis</taxon>
        <taxon>Polyrhizophydium</taxon>
    </lineage>
</organism>
<reference evidence="7 8" key="1">
    <citation type="submission" date="2023-09" db="EMBL/GenBank/DDBJ databases">
        <title>Pangenome analysis of Batrachochytrium dendrobatidis and related Chytrids.</title>
        <authorList>
            <person name="Yacoub M.N."/>
            <person name="Stajich J.E."/>
            <person name="James T.Y."/>
        </authorList>
    </citation>
    <scope>NUCLEOTIDE SEQUENCE [LARGE SCALE GENOMIC DNA]</scope>
    <source>
        <strain evidence="7 8">JEL0888</strain>
    </source>
</reference>
<dbReference type="InterPro" id="IPR010796">
    <property type="entry name" value="C2_B9-type_dom"/>
</dbReference>
<keyword evidence="4" id="KW-0206">Cytoskeleton</keyword>
<sequence>MAEVHIIGSLVGASEFPKSALCCHWEIIAGEFWSPVEGELAGQTHVDAPLDPELTVWNHPIDIHFTTTSLAGWPRLRVQVFHQDVFGRNELYGYGFAHLPCSPGLHKIDIATWRPVGTGADQLWSYFLGATPQLRNLDLIDSPTDRFRLITSSMGKVHLEIAVMPRNFGSNGIEL</sequence>
<evidence type="ECO:0000256" key="4">
    <source>
        <dbReference type="ARBA" id="ARBA00023212"/>
    </source>
</evidence>
<name>A0ABR4N714_9FUNG</name>
<evidence type="ECO:0000313" key="8">
    <source>
        <dbReference type="Proteomes" id="UP001527925"/>
    </source>
</evidence>
<accession>A0ABR4N714</accession>